<accession>A0A1X6Z6H8</accession>
<evidence type="ECO:0000256" key="3">
    <source>
        <dbReference type="ARBA" id="ARBA00023235"/>
    </source>
</evidence>
<dbReference type="Pfam" id="PF01416">
    <property type="entry name" value="PseudoU_synth_1"/>
    <property type="match status" value="2"/>
</dbReference>
<dbReference type="GO" id="GO:0003723">
    <property type="term" value="F:RNA binding"/>
    <property type="evidence" value="ECO:0007669"/>
    <property type="project" value="InterPro"/>
</dbReference>
<gene>
    <name evidence="4 10" type="primary">truA</name>
    <name evidence="9" type="ORF">CLV79_104164</name>
    <name evidence="10" type="ORF">LOS8367_01787</name>
</gene>
<reference evidence="10 11" key="1">
    <citation type="submission" date="2017-03" db="EMBL/GenBank/DDBJ databases">
        <authorList>
            <person name="Afonso C.L."/>
            <person name="Miller P.J."/>
            <person name="Scott M.A."/>
            <person name="Spackman E."/>
            <person name="Goraichik I."/>
            <person name="Dimitrov K.M."/>
            <person name="Suarez D.L."/>
            <person name="Swayne D.E."/>
        </authorList>
    </citation>
    <scope>NUCLEOTIDE SEQUENCE [LARGE SCALE GENOMIC DNA]</scope>
    <source>
        <strain evidence="10 11">CECT 8367</strain>
    </source>
</reference>
<organism evidence="10 11">
    <name type="scientific">Limimaricola soesokkakensis</name>
    <dbReference type="NCBI Taxonomy" id="1343159"/>
    <lineage>
        <taxon>Bacteria</taxon>
        <taxon>Pseudomonadati</taxon>
        <taxon>Pseudomonadota</taxon>
        <taxon>Alphaproteobacteria</taxon>
        <taxon>Rhodobacterales</taxon>
        <taxon>Paracoccaceae</taxon>
        <taxon>Limimaricola</taxon>
    </lineage>
</organism>
<dbReference type="InterPro" id="IPR020094">
    <property type="entry name" value="TruA/RsuA/RluB/E/F_N"/>
</dbReference>
<comment type="caution">
    <text evidence="4">Lacks conserved residue(s) required for the propagation of feature annotation.</text>
</comment>
<dbReference type="NCBIfam" id="TIGR00071">
    <property type="entry name" value="hisT_truA"/>
    <property type="match status" value="1"/>
</dbReference>
<dbReference type="GO" id="GO:0160147">
    <property type="term" value="F:tRNA pseudouridine(38-40) synthase activity"/>
    <property type="evidence" value="ECO:0007669"/>
    <property type="project" value="UniProtKB-EC"/>
</dbReference>
<comment type="catalytic activity">
    <reaction evidence="4 7">
        <text>uridine(38/39/40) in tRNA = pseudouridine(38/39/40) in tRNA</text>
        <dbReference type="Rhea" id="RHEA:22376"/>
        <dbReference type="Rhea" id="RHEA-COMP:10085"/>
        <dbReference type="Rhea" id="RHEA-COMP:10087"/>
        <dbReference type="ChEBI" id="CHEBI:65314"/>
        <dbReference type="ChEBI" id="CHEBI:65315"/>
        <dbReference type="EC" id="5.4.99.12"/>
    </reaction>
</comment>
<evidence type="ECO:0000313" key="9">
    <source>
        <dbReference type="EMBL" id="PSK86734.1"/>
    </source>
</evidence>
<comment type="function">
    <text evidence="4">Formation of pseudouridine at positions 38, 39 and 40 in the anticodon stem and loop of transfer RNAs.</text>
</comment>
<evidence type="ECO:0000256" key="5">
    <source>
        <dbReference type="PIRSR" id="PIRSR001430-1"/>
    </source>
</evidence>
<dbReference type="InterPro" id="IPR020103">
    <property type="entry name" value="PsdUridine_synth_cat_dom_sf"/>
</dbReference>
<dbReference type="InterPro" id="IPR020095">
    <property type="entry name" value="PsdUridine_synth_TruA_C"/>
</dbReference>
<feature type="binding site" evidence="4 6">
    <location>
        <position position="130"/>
    </location>
    <ligand>
        <name>substrate</name>
    </ligand>
</feature>
<dbReference type="GO" id="GO:0031119">
    <property type="term" value="P:tRNA pseudouridine synthesis"/>
    <property type="evidence" value="ECO:0007669"/>
    <property type="project" value="UniProtKB-UniRule"/>
</dbReference>
<dbReference type="AlphaFoldDB" id="A0A1X6Z6H8"/>
<keyword evidence="2 4" id="KW-0819">tRNA processing</keyword>
<evidence type="ECO:0000313" key="12">
    <source>
        <dbReference type="Proteomes" id="UP000240624"/>
    </source>
</evidence>
<dbReference type="Gene3D" id="3.30.70.580">
    <property type="entry name" value="Pseudouridine synthase I, catalytic domain, N-terminal subdomain"/>
    <property type="match status" value="1"/>
</dbReference>
<dbReference type="Gene3D" id="3.30.70.660">
    <property type="entry name" value="Pseudouridine synthase I, catalytic domain, C-terminal subdomain"/>
    <property type="match status" value="1"/>
</dbReference>
<evidence type="ECO:0000313" key="11">
    <source>
        <dbReference type="Proteomes" id="UP000193495"/>
    </source>
</evidence>
<feature type="active site" description="Nucleophile" evidence="4 5">
    <location>
        <position position="71"/>
    </location>
</feature>
<name>A0A1X6Z6H8_9RHOB</name>
<dbReference type="Proteomes" id="UP000193495">
    <property type="component" value="Unassembled WGS sequence"/>
</dbReference>
<evidence type="ECO:0000256" key="4">
    <source>
        <dbReference type="HAMAP-Rule" id="MF_00171"/>
    </source>
</evidence>
<dbReference type="EMBL" id="FWFY01000004">
    <property type="protein sequence ID" value="SLN41969.1"/>
    <property type="molecule type" value="Genomic_DNA"/>
</dbReference>
<reference evidence="9 12" key="2">
    <citation type="submission" date="2018-03" db="EMBL/GenBank/DDBJ databases">
        <title>Genomic Encyclopedia of Archaeal and Bacterial Type Strains, Phase II (KMG-II): from individual species to whole genera.</title>
        <authorList>
            <person name="Goeker M."/>
        </authorList>
    </citation>
    <scope>NUCLEOTIDE SEQUENCE [LARGE SCALE GENOMIC DNA]</scope>
    <source>
        <strain evidence="9 12">DSM 29956</strain>
    </source>
</reference>
<keyword evidence="12" id="KW-1185">Reference proteome</keyword>
<evidence type="ECO:0000256" key="2">
    <source>
        <dbReference type="ARBA" id="ARBA00022694"/>
    </source>
</evidence>
<sequence length="276" mass="30078">MKGACARLPSGGAGATRSAMPRYALKVEYHGAPFSGWQRQSEHPSVQGAIEAALGKLERRPHTIAAAGRTDAGVHGLGQVAHCDLEKDWDPFRLSEALNFHLKPDPVAITACAVVPEDFHARFSATWRQYLFRLVTRRAPLTHDKGLAWQVPHPLDAEAMQAGADRLVGRHDFTTFRSSICQANSALRTLDRLDIKAVEGPSGPEIRFHVKARSFLHNQVRSFVGTLERVGAGAWSPDDVTAALEARDRAACGPVCPPHGLYLAAVGYEPDPFDHN</sequence>
<protein>
    <recommendedName>
        <fullName evidence="4">tRNA pseudouridine synthase A</fullName>
        <ecNumber evidence="4">5.4.99.12</ecNumber>
    </recommendedName>
    <alternativeName>
        <fullName evidence="4">tRNA pseudouridine(38-40) synthase</fullName>
    </alternativeName>
    <alternativeName>
        <fullName evidence="4">tRNA pseudouridylate synthase I</fullName>
    </alternativeName>
    <alternativeName>
        <fullName evidence="4">tRNA-uridine isomerase I</fullName>
    </alternativeName>
</protein>
<keyword evidence="3 4" id="KW-0413">Isomerase</keyword>
<dbReference type="HAMAP" id="MF_00171">
    <property type="entry name" value="TruA"/>
    <property type="match status" value="1"/>
</dbReference>
<dbReference type="EC" id="5.4.99.12" evidence="4"/>
<feature type="domain" description="Pseudouridine synthase I TruA alpha/beta" evidence="8">
    <location>
        <begin position="165"/>
        <end position="269"/>
    </location>
</feature>
<dbReference type="CDD" id="cd02570">
    <property type="entry name" value="PseudoU_synth_EcTruA"/>
    <property type="match status" value="1"/>
</dbReference>
<evidence type="ECO:0000256" key="7">
    <source>
        <dbReference type="RuleBase" id="RU003792"/>
    </source>
</evidence>
<evidence type="ECO:0000313" key="10">
    <source>
        <dbReference type="EMBL" id="SLN41969.1"/>
    </source>
</evidence>
<dbReference type="PANTHER" id="PTHR11142:SF0">
    <property type="entry name" value="TRNA PSEUDOURIDINE SYNTHASE-LIKE 1"/>
    <property type="match status" value="1"/>
</dbReference>
<evidence type="ECO:0000256" key="1">
    <source>
        <dbReference type="ARBA" id="ARBA00009375"/>
    </source>
</evidence>
<evidence type="ECO:0000256" key="6">
    <source>
        <dbReference type="PIRSR" id="PIRSR001430-2"/>
    </source>
</evidence>
<dbReference type="SUPFAM" id="SSF55120">
    <property type="entry name" value="Pseudouridine synthase"/>
    <property type="match status" value="1"/>
</dbReference>
<comment type="similarity">
    <text evidence="1 4 7">Belongs to the tRNA pseudouridine synthase TruA family.</text>
</comment>
<dbReference type="Proteomes" id="UP000240624">
    <property type="component" value="Unassembled WGS sequence"/>
</dbReference>
<dbReference type="PIRSF" id="PIRSF001430">
    <property type="entry name" value="tRNA_psdUrid_synth"/>
    <property type="match status" value="1"/>
</dbReference>
<evidence type="ECO:0000259" key="8">
    <source>
        <dbReference type="Pfam" id="PF01416"/>
    </source>
</evidence>
<feature type="domain" description="Pseudouridine synthase I TruA alpha/beta" evidence="8">
    <location>
        <begin position="28"/>
        <end position="123"/>
    </location>
</feature>
<comment type="subunit">
    <text evidence="4">Homodimer.</text>
</comment>
<proteinExistence type="inferred from homology"/>
<dbReference type="PANTHER" id="PTHR11142">
    <property type="entry name" value="PSEUDOURIDYLATE SYNTHASE"/>
    <property type="match status" value="1"/>
</dbReference>
<dbReference type="InterPro" id="IPR001406">
    <property type="entry name" value="PsdUridine_synth_TruA"/>
</dbReference>
<dbReference type="InterPro" id="IPR020097">
    <property type="entry name" value="PsdUridine_synth_TruA_a/b_dom"/>
</dbReference>
<dbReference type="FunFam" id="3.30.70.580:FF:000001">
    <property type="entry name" value="tRNA pseudouridine synthase A"/>
    <property type="match status" value="1"/>
</dbReference>
<dbReference type="EMBL" id="PYGB01000004">
    <property type="protein sequence ID" value="PSK86734.1"/>
    <property type="molecule type" value="Genomic_DNA"/>
</dbReference>